<evidence type="ECO:0000256" key="3">
    <source>
        <dbReference type="ARBA" id="ARBA00022833"/>
    </source>
</evidence>
<reference evidence="9" key="1">
    <citation type="journal article" date="2017" name="Nat. Ecol. Evol.">
        <title>Genome expansion and lineage-specific genetic innovations in the forest pathogenic fungi Armillaria.</title>
        <authorList>
            <person name="Sipos G."/>
            <person name="Prasanna A.N."/>
            <person name="Walter M.C."/>
            <person name="O'Connor E."/>
            <person name="Balint B."/>
            <person name="Krizsan K."/>
            <person name="Kiss B."/>
            <person name="Hess J."/>
            <person name="Varga T."/>
            <person name="Slot J."/>
            <person name="Riley R."/>
            <person name="Boka B."/>
            <person name="Rigling D."/>
            <person name="Barry K."/>
            <person name="Lee J."/>
            <person name="Mihaltcheva S."/>
            <person name="LaButti K."/>
            <person name="Lipzen A."/>
            <person name="Waldron R."/>
            <person name="Moloney N.M."/>
            <person name="Sperisen C."/>
            <person name="Kredics L."/>
            <person name="Vagvoelgyi C."/>
            <person name="Patrignani A."/>
            <person name="Fitzpatrick D."/>
            <person name="Nagy I."/>
            <person name="Doyle S."/>
            <person name="Anderson J.B."/>
            <person name="Grigoriev I.V."/>
            <person name="Gueldener U."/>
            <person name="Muensterkoetter M."/>
            <person name="Nagy L.G."/>
        </authorList>
    </citation>
    <scope>NUCLEOTIDE SEQUENCE [LARGE SCALE GENOMIC DNA]</scope>
    <source>
        <strain evidence="9">28-4</strain>
    </source>
</reference>
<dbReference type="PANTHER" id="PTHR46622:SF1">
    <property type="entry name" value="DNA-DEPENDENT METALLOPROTEASE WSS1"/>
    <property type="match status" value="1"/>
</dbReference>
<evidence type="ECO:0000259" key="6">
    <source>
        <dbReference type="PROSITE" id="PS50199"/>
    </source>
</evidence>
<dbReference type="GO" id="GO:0006281">
    <property type="term" value="P:DNA repair"/>
    <property type="evidence" value="ECO:0007669"/>
    <property type="project" value="TreeGrafter"/>
</dbReference>
<dbReference type="Pfam" id="PF08325">
    <property type="entry name" value="WLM"/>
    <property type="match status" value="1"/>
</dbReference>
<organism evidence="8 9">
    <name type="scientific">Armillaria solidipes</name>
    <dbReference type="NCBI Taxonomy" id="1076256"/>
    <lineage>
        <taxon>Eukaryota</taxon>
        <taxon>Fungi</taxon>
        <taxon>Dikarya</taxon>
        <taxon>Basidiomycota</taxon>
        <taxon>Agaricomycotina</taxon>
        <taxon>Agaricomycetes</taxon>
        <taxon>Agaricomycetidae</taxon>
        <taxon>Agaricales</taxon>
        <taxon>Marasmiineae</taxon>
        <taxon>Physalacriaceae</taxon>
        <taxon>Armillaria</taxon>
    </lineage>
</organism>
<evidence type="ECO:0000256" key="5">
    <source>
        <dbReference type="SAM" id="MobiDB-lite"/>
    </source>
</evidence>
<evidence type="ECO:0000256" key="2">
    <source>
        <dbReference type="ARBA" id="ARBA00022771"/>
    </source>
</evidence>
<feature type="domain" description="WLM" evidence="7">
    <location>
        <begin position="8"/>
        <end position="257"/>
    </location>
</feature>
<dbReference type="Proteomes" id="UP000218334">
    <property type="component" value="Unassembled WGS sequence"/>
</dbReference>
<proteinExistence type="predicted"/>
<dbReference type="InterPro" id="IPR036443">
    <property type="entry name" value="Znf_RanBP2_sf"/>
</dbReference>
<sequence length="475" mass="52794">MVHARFNEKEPNPNLHVNFVTPLPGNDQDDARQLLRALAAQVRPVMKAHGFVVNSLEEYEHNNVFAGRNWNNGETVELVLRRPGGSFLPTYWLMSTLCHELAHIKHMNHGPAFQALWKQLRTEVRNLQDRGYYGDGYWSAGTRLADSAQVAGEGIDPGDLPEYMCGGAQTRSRPSATRRRRSGRRGDVVPSNHTGRQTAKRRKGGGRVTSKYAFQGEGLSLNDSTGEEGVKGAGFKKQAGSKRAREERALAAERRLQALQSHSAVKVDIKEEEEDTADRSDSEVEIVSETDGERREALISSEKDDLRNLKSSWEEFKDDFIFTGDGKDNVIENSSDEEDVKGELCDIPIPSGSTFTSGMNDGEQRSKYKGKGKEKETPPLGLGKLAKTEVAFRKKEALGMAPTQGSRKLGSKSKESGDRAQPHATKPWSEIEFSPTEPWECAVCTLINKPRHLACSACFTPRGNDYLYDKYHGKV</sequence>
<feature type="compositionally biased region" description="Basic and acidic residues" evidence="5">
    <location>
        <begin position="386"/>
        <end position="397"/>
    </location>
</feature>
<gene>
    <name evidence="8" type="ORF">ARMSODRAFT_949918</name>
</gene>
<dbReference type="InterPro" id="IPR053000">
    <property type="entry name" value="WSS1-like_metalloprotease"/>
</dbReference>
<feature type="compositionally biased region" description="Basic and acidic residues" evidence="5">
    <location>
        <begin position="362"/>
        <end position="377"/>
    </location>
</feature>
<dbReference type="GO" id="GO:0005634">
    <property type="term" value="C:nucleus"/>
    <property type="evidence" value="ECO:0007669"/>
    <property type="project" value="TreeGrafter"/>
</dbReference>
<dbReference type="AlphaFoldDB" id="A0A2H3CHM7"/>
<dbReference type="GO" id="GO:0008237">
    <property type="term" value="F:metallopeptidase activity"/>
    <property type="evidence" value="ECO:0007669"/>
    <property type="project" value="TreeGrafter"/>
</dbReference>
<dbReference type="STRING" id="1076256.A0A2H3CHM7"/>
<evidence type="ECO:0000256" key="4">
    <source>
        <dbReference type="PROSITE-ProRule" id="PRU00322"/>
    </source>
</evidence>
<dbReference type="EMBL" id="KZ293417">
    <property type="protein sequence ID" value="PBK75633.1"/>
    <property type="molecule type" value="Genomic_DNA"/>
</dbReference>
<feature type="region of interest" description="Disordered" evidence="5">
    <location>
        <begin position="156"/>
        <end position="244"/>
    </location>
</feature>
<keyword evidence="3" id="KW-0862">Zinc</keyword>
<dbReference type="SMART" id="SM00547">
    <property type="entry name" value="ZnF_RBZ"/>
    <property type="match status" value="1"/>
</dbReference>
<dbReference type="GO" id="GO:0008270">
    <property type="term" value="F:zinc ion binding"/>
    <property type="evidence" value="ECO:0007669"/>
    <property type="project" value="UniProtKB-KW"/>
</dbReference>
<keyword evidence="1" id="KW-0479">Metal-binding</keyword>
<protein>
    <submittedName>
        <fullName evidence="8">WLM-domain-containing protein</fullName>
    </submittedName>
</protein>
<keyword evidence="9" id="KW-1185">Reference proteome</keyword>
<evidence type="ECO:0000313" key="8">
    <source>
        <dbReference type="EMBL" id="PBK75633.1"/>
    </source>
</evidence>
<dbReference type="PANTHER" id="PTHR46622">
    <property type="entry name" value="DNA-DEPENDENT METALLOPROTEASE WSS1"/>
    <property type="match status" value="1"/>
</dbReference>
<evidence type="ECO:0000313" key="9">
    <source>
        <dbReference type="Proteomes" id="UP000218334"/>
    </source>
</evidence>
<feature type="compositionally biased region" description="Basic and acidic residues" evidence="5">
    <location>
        <begin position="412"/>
        <end position="421"/>
    </location>
</feature>
<dbReference type="PROSITE" id="PS51397">
    <property type="entry name" value="WLM"/>
    <property type="match status" value="1"/>
</dbReference>
<keyword evidence="2 4" id="KW-0863">Zinc-finger</keyword>
<evidence type="ECO:0000256" key="1">
    <source>
        <dbReference type="ARBA" id="ARBA00022723"/>
    </source>
</evidence>
<dbReference type="PROSITE" id="PS01358">
    <property type="entry name" value="ZF_RANBP2_1"/>
    <property type="match status" value="1"/>
</dbReference>
<feature type="domain" description="RanBP2-type" evidence="6">
    <location>
        <begin position="435"/>
        <end position="464"/>
    </location>
</feature>
<dbReference type="Gene3D" id="3.30.2010.10">
    <property type="entry name" value="Metalloproteases ('zincins'), catalytic domain"/>
    <property type="match status" value="1"/>
</dbReference>
<dbReference type="PROSITE" id="PS50199">
    <property type="entry name" value="ZF_RANBP2_2"/>
    <property type="match status" value="1"/>
</dbReference>
<evidence type="ECO:0000259" key="7">
    <source>
        <dbReference type="PROSITE" id="PS51397"/>
    </source>
</evidence>
<dbReference type="InterPro" id="IPR001876">
    <property type="entry name" value="Znf_RanBP2"/>
</dbReference>
<dbReference type="SUPFAM" id="SSF90209">
    <property type="entry name" value="Ran binding protein zinc finger-like"/>
    <property type="match status" value="1"/>
</dbReference>
<dbReference type="Gene3D" id="2.30.30.380">
    <property type="entry name" value="Zn-finger domain of Sec23/24"/>
    <property type="match status" value="1"/>
</dbReference>
<name>A0A2H3CHM7_9AGAR</name>
<dbReference type="InterPro" id="IPR013536">
    <property type="entry name" value="WLM_dom"/>
</dbReference>
<feature type="region of interest" description="Disordered" evidence="5">
    <location>
        <begin position="270"/>
        <end position="293"/>
    </location>
</feature>
<accession>A0A2H3CHM7</accession>
<feature type="region of interest" description="Disordered" evidence="5">
    <location>
        <begin position="349"/>
        <end position="428"/>
    </location>
</feature>